<dbReference type="AlphaFoldDB" id="U4LYB9"/>
<proteinExistence type="predicted"/>
<reference evidence="2 3" key="1">
    <citation type="journal article" date="2013" name="PLoS Genet.">
        <title>The genome and development-dependent transcriptomes of Pyronema confluens: a window into fungal evolution.</title>
        <authorList>
            <person name="Traeger S."/>
            <person name="Altegoer F."/>
            <person name="Freitag M."/>
            <person name="Gabaldon T."/>
            <person name="Kempken F."/>
            <person name="Kumar A."/>
            <person name="Marcet-Houben M."/>
            <person name="Poggeler S."/>
            <person name="Stajich J.E."/>
            <person name="Nowrousian M."/>
        </authorList>
    </citation>
    <scope>NUCLEOTIDE SEQUENCE [LARGE SCALE GENOMIC DNA]</scope>
    <source>
        <strain evidence="3">CBS 100304</strain>
        <tissue evidence="2">Vegetative mycelium</tissue>
    </source>
</reference>
<name>U4LYB9_PYROM</name>
<organism evidence="2 3">
    <name type="scientific">Pyronema omphalodes (strain CBS 100304)</name>
    <name type="common">Pyronema confluens</name>
    <dbReference type="NCBI Taxonomy" id="1076935"/>
    <lineage>
        <taxon>Eukaryota</taxon>
        <taxon>Fungi</taxon>
        <taxon>Dikarya</taxon>
        <taxon>Ascomycota</taxon>
        <taxon>Pezizomycotina</taxon>
        <taxon>Pezizomycetes</taxon>
        <taxon>Pezizales</taxon>
        <taxon>Pyronemataceae</taxon>
        <taxon>Pyronema</taxon>
    </lineage>
</organism>
<evidence type="ECO:0000313" key="3">
    <source>
        <dbReference type="Proteomes" id="UP000018144"/>
    </source>
</evidence>
<feature type="region of interest" description="Disordered" evidence="1">
    <location>
        <begin position="66"/>
        <end position="92"/>
    </location>
</feature>
<evidence type="ECO:0000256" key="1">
    <source>
        <dbReference type="SAM" id="MobiDB-lite"/>
    </source>
</evidence>
<evidence type="ECO:0000313" key="2">
    <source>
        <dbReference type="EMBL" id="CCX34823.1"/>
    </source>
</evidence>
<dbReference type="Proteomes" id="UP000018144">
    <property type="component" value="Unassembled WGS sequence"/>
</dbReference>
<accession>U4LYB9</accession>
<dbReference type="EMBL" id="HF936636">
    <property type="protein sequence ID" value="CCX34823.1"/>
    <property type="molecule type" value="Genomic_DNA"/>
</dbReference>
<gene>
    <name evidence="2" type="ORF">PCON_04341</name>
</gene>
<keyword evidence="3" id="KW-1185">Reference proteome</keyword>
<protein>
    <submittedName>
        <fullName evidence="2">Uncharacterized protein</fullName>
    </submittedName>
</protein>
<sequence>MPNMRWFISPYSVPSVWGPPCPLTVPKRTTSPSQSIPDLPSSSIPSLAALVASVASVAEVHKSAEYQARPTSPASPASLVLPASPGSPAACCSEEDEKEDLDFVGSDSGMVFVAKSRVEQDIWDWVFIADEDETIAGDPDFGFASDPIASRTSAATTNTFEDWEEWEKRKENRNLRRNCKEFLLRRAAKRGKVMG</sequence>